<dbReference type="RefSeq" id="WP_117811317.1">
    <property type="nucleotide sequence ID" value="NZ_JAQCUV010000070.1"/>
</dbReference>
<dbReference type="PANTHER" id="PTHR30619">
    <property type="entry name" value="DNA INTERNALIZATION/COMPETENCE PROTEIN COMEC/REC2"/>
    <property type="match status" value="1"/>
</dbReference>
<dbReference type="Proteomes" id="UP000283369">
    <property type="component" value="Unassembled WGS sequence"/>
</dbReference>
<accession>A0A412VIR6</accession>
<feature type="transmembrane region" description="Helical" evidence="6">
    <location>
        <begin position="408"/>
        <end position="431"/>
    </location>
</feature>
<dbReference type="InterPro" id="IPR004477">
    <property type="entry name" value="ComEC_N"/>
</dbReference>
<comment type="subcellular location">
    <subcellularLocation>
        <location evidence="1">Cell membrane</location>
        <topology evidence="1">Multi-pass membrane protein</topology>
    </subcellularLocation>
</comment>
<evidence type="ECO:0000256" key="6">
    <source>
        <dbReference type="SAM" id="Phobius"/>
    </source>
</evidence>
<feature type="transmembrane region" description="Helical" evidence="6">
    <location>
        <begin position="12"/>
        <end position="29"/>
    </location>
</feature>
<evidence type="ECO:0000256" key="5">
    <source>
        <dbReference type="ARBA" id="ARBA00023136"/>
    </source>
</evidence>
<dbReference type="EMBL" id="QRYV01000069">
    <property type="protein sequence ID" value="RGV06262.1"/>
    <property type="molecule type" value="Genomic_DNA"/>
</dbReference>
<gene>
    <name evidence="9" type="ORF">DWW25_21655</name>
</gene>
<name>A0A412VIR6_9BACE</name>
<feature type="transmembrane region" description="Helical" evidence="6">
    <location>
        <begin position="380"/>
        <end position="396"/>
    </location>
</feature>
<keyword evidence="3 6" id="KW-0812">Transmembrane</keyword>
<organism evidence="9 10">
    <name type="scientific">Bacteroides xylanisolvens</name>
    <dbReference type="NCBI Taxonomy" id="371601"/>
    <lineage>
        <taxon>Bacteria</taxon>
        <taxon>Pseudomonadati</taxon>
        <taxon>Bacteroidota</taxon>
        <taxon>Bacteroidia</taxon>
        <taxon>Bacteroidales</taxon>
        <taxon>Bacteroidaceae</taxon>
        <taxon>Bacteroides</taxon>
    </lineage>
</organism>
<dbReference type="AlphaFoldDB" id="A0A412VIR6"/>
<evidence type="ECO:0000256" key="3">
    <source>
        <dbReference type="ARBA" id="ARBA00022692"/>
    </source>
</evidence>
<keyword evidence="4 6" id="KW-1133">Transmembrane helix</keyword>
<evidence type="ECO:0000256" key="1">
    <source>
        <dbReference type="ARBA" id="ARBA00004651"/>
    </source>
</evidence>
<evidence type="ECO:0000256" key="4">
    <source>
        <dbReference type="ARBA" id="ARBA00022989"/>
    </source>
</evidence>
<comment type="caution">
    <text evidence="9">The sequence shown here is derived from an EMBL/GenBank/DDBJ whole genome shotgun (WGS) entry which is preliminary data.</text>
</comment>
<feature type="domain" description="DUF4131" evidence="8">
    <location>
        <begin position="34"/>
        <end position="193"/>
    </location>
</feature>
<feature type="transmembrane region" description="Helical" evidence="6">
    <location>
        <begin position="309"/>
        <end position="333"/>
    </location>
</feature>
<feature type="domain" description="ComEC/Rec2-related protein" evidence="7">
    <location>
        <begin position="254"/>
        <end position="523"/>
    </location>
</feature>
<keyword evidence="2" id="KW-1003">Cell membrane</keyword>
<evidence type="ECO:0000259" key="7">
    <source>
        <dbReference type="Pfam" id="PF03772"/>
    </source>
</evidence>
<reference evidence="9 10" key="1">
    <citation type="submission" date="2018-08" db="EMBL/GenBank/DDBJ databases">
        <title>A genome reference for cultivated species of the human gut microbiota.</title>
        <authorList>
            <person name="Zou Y."/>
            <person name="Xue W."/>
            <person name="Luo G."/>
        </authorList>
    </citation>
    <scope>NUCLEOTIDE SEQUENCE [LARGE SCALE GENOMIC DNA]</scope>
    <source>
        <strain evidence="9 10">AF14-7</strain>
    </source>
</reference>
<evidence type="ECO:0000313" key="10">
    <source>
        <dbReference type="Proteomes" id="UP000283369"/>
    </source>
</evidence>
<feature type="transmembrane region" description="Helical" evidence="6">
    <location>
        <begin position="278"/>
        <end position="297"/>
    </location>
</feature>
<dbReference type="InterPro" id="IPR052159">
    <property type="entry name" value="Competence_DNA_uptake"/>
</dbReference>
<feature type="transmembrane region" description="Helical" evidence="6">
    <location>
        <begin position="501"/>
        <end position="523"/>
    </location>
</feature>
<feature type="transmembrane region" description="Helical" evidence="6">
    <location>
        <begin position="530"/>
        <end position="550"/>
    </location>
</feature>
<evidence type="ECO:0000259" key="8">
    <source>
        <dbReference type="Pfam" id="PF13567"/>
    </source>
</evidence>
<dbReference type="GO" id="GO:0005886">
    <property type="term" value="C:plasma membrane"/>
    <property type="evidence" value="ECO:0007669"/>
    <property type="project" value="UniProtKB-SubCell"/>
</dbReference>
<evidence type="ECO:0000313" key="9">
    <source>
        <dbReference type="EMBL" id="RGV06262.1"/>
    </source>
</evidence>
<feature type="transmembrane region" description="Helical" evidence="6">
    <location>
        <begin position="438"/>
        <end position="462"/>
    </location>
</feature>
<dbReference type="NCBIfam" id="TIGR00360">
    <property type="entry name" value="ComEC_N-term"/>
    <property type="match status" value="1"/>
</dbReference>
<protein>
    <submittedName>
        <fullName evidence="9">ComEC family competence protein</fullName>
    </submittedName>
</protein>
<feature type="transmembrane region" description="Helical" evidence="6">
    <location>
        <begin position="35"/>
        <end position="55"/>
    </location>
</feature>
<keyword evidence="5 6" id="KW-0472">Membrane</keyword>
<dbReference type="Pfam" id="PF03772">
    <property type="entry name" value="Competence"/>
    <property type="match status" value="1"/>
</dbReference>
<evidence type="ECO:0000256" key="2">
    <source>
        <dbReference type="ARBA" id="ARBA00022475"/>
    </source>
</evidence>
<feature type="transmembrane region" description="Helical" evidence="6">
    <location>
        <begin position="353"/>
        <end position="373"/>
    </location>
</feature>
<sequence>MNSFYIHRYPFIRLLIPWIAGIFCGDHFFDRSWDPLCGILFFGFFAVLSFALYFLKRYSLRWCFGIAISALCFTGGWLGMTGQLQQAVCSFPKEETVYRVLITDAPQPKEHTYLCQALLKERRDTAGIYPIGHTAVLYLQQDSSASRLKSGDELLISARISPPLNNRNFDEFDYARFLMRKGISGTGYVVSGKWTLLSSNKPPLSSDELPGSLQQGGMSRLYLNSIASYYRGKMLSFYRELGFADDELAVLSALTIGDKTELSDSVRESYSVAGASHILALSGLHIGLLYTMIFFILKPIARRGNIGRCVRSVFLLVLLWTFAFFTGLSPSVVRSVSMFSILAMADMVGREPLSLNTLAVAAWLMLFCNPAWLFDVGFQLSFLAVASILLIQKPIYHLITVKSRIGKYVWGLMSVSIAAQIGTAPLVLFYFSRFSVHFLLTNLVVIPLITIILYAAVVMLLLTPFSWLQIGVAGGVKKLLEGLNFFVRWVEQLPYAFIDGIWLYQSEVLGIYIVIALLTYYFMNRRYRNLQICLFSILLMGTYHATLYWLDRPQTSLVFYNVRGCPAVHCIKSDGQSWINYMDTLSNEKRLKHMTANYWKRHHLLPPQEITADCRHAELNRQQQIISYHGCRVCVINDNRWRNKSTVSPLYIQYLYLCKGYDGHLEELAQVFSFSYVILDASLSEYRKHLLESECKKSGLRFISLSDEGSVHFLL</sequence>
<feature type="transmembrane region" description="Helical" evidence="6">
    <location>
        <begin position="62"/>
        <end position="80"/>
    </location>
</feature>
<dbReference type="Pfam" id="PF13567">
    <property type="entry name" value="DUF4131"/>
    <property type="match status" value="1"/>
</dbReference>
<dbReference type="PANTHER" id="PTHR30619:SF1">
    <property type="entry name" value="RECOMBINATION PROTEIN 2"/>
    <property type="match status" value="1"/>
</dbReference>
<proteinExistence type="predicted"/>
<dbReference type="InterPro" id="IPR025405">
    <property type="entry name" value="DUF4131"/>
</dbReference>